<dbReference type="AlphaFoldDB" id="A0A645FR77"/>
<gene>
    <name evidence="1" type="ORF">SDC9_164275</name>
</gene>
<reference evidence="1" key="1">
    <citation type="submission" date="2019-08" db="EMBL/GenBank/DDBJ databases">
        <authorList>
            <person name="Kucharzyk K."/>
            <person name="Murdoch R.W."/>
            <person name="Higgins S."/>
            <person name="Loffler F."/>
        </authorList>
    </citation>
    <scope>NUCLEOTIDE SEQUENCE</scope>
</reference>
<organism evidence="1">
    <name type="scientific">bioreactor metagenome</name>
    <dbReference type="NCBI Taxonomy" id="1076179"/>
    <lineage>
        <taxon>unclassified sequences</taxon>
        <taxon>metagenomes</taxon>
        <taxon>ecological metagenomes</taxon>
    </lineage>
</organism>
<accession>A0A645FR77</accession>
<sequence>MILGVISPKVSITTVMIKVAAIVPDSPIKPMAITVEIEDAAIFTRLLPISIVDKASSKCSVMYKAIFALDFPAWDAFFNLALFTEAKAISDPEKKAESMIKRTMPI</sequence>
<proteinExistence type="predicted"/>
<protein>
    <submittedName>
        <fullName evidence="1">Uncharacterized protein</fullName>
    </submittedName>
</protein>
<comment type="caution">
    <text evidence="1">The sequence shown here is derived from an EMBL/GenBank/DDBJ whole genome shotgun (WGS) entry which is preliminary data.</text>
</comment>
<evidence type="ECO:0000313" key="1">
    <source>
        <dbReference type="EMBL" id="MPN16927.1"/>
    </source>
</evidence>
<dbReference type="EMBL" id="VSSQ01063940">
    <property type="protein sequence ID" value="MPN16927.1"/>
    <property type="molecule type" value="Genomic_DNA"/>
</dbReference>
<name>A0A645FR77_9ZZZZ</name>